<feature type="compositionally biased region" description="Acidic residues" evidence="2">
    <location>
        <begin position="305"/>
        <end position="328"/>
    </location>
</feature>
<dbReference type="InterPro" id="IPR037856">
    <property type="entry name" value="Sdc1/DPY30"/>
</dbReference>
<evidence type="ECO:0000256" key="2">
    <source>
        <dbReference type="SAM" id="MobiDB-lite"/>
    </source>
</evidence>
<dbReference type="Proteomes" id="UP001619887">
    <property type="component" value="Unassembled WGS sequence"/>
</dbReference>
<feature type="compositionally biased region" description="Basic and acidic residues" evidence="2">
    <location>
        <begin position="64"/>
        <end position="98"/>
    </location>
</feature>
<comment type="similarity">
    <text evidence="1">Belongs to the dpy-30 family.</text>
</comment>
<dbReference type="PANTHER" id="PTHR23356:SF16">
    <property type="entry name" value="DPY30 DOMAIN CONTAINING 2"/>
    <property type="match status" value="1"/>
</dbReference>
<gene>
    <name evidence="3" type="ORF">OYC64_001907</name>
</gene>
<dbReference type="InterPro" id="IPR049630">
    <property type="entry name" value="DYDC-like_DD"/>
</dbReference>
<feature type="compositionally biased region" description="Basic and acidic residues" evidence="2">
    <location>
        <begin position="290"/>
        <end position="304"/>
    </location>
</feature>
<feature type="compositionally biased region" description="Polar residues" evidence="2">
    <location>
        <begin position="275"/>
        <end position="284"/>
    </location>
</feature>
<evidence type="ECO:0000313" key="4">
    <source>
        <dbReference type="Proteomes" id="UP001619887"/>
    </source>
</evidence>
<proteinExistence type="inferred from homology"/>
<feature type="compositionally biased region" description="Basic and acidic residues" evidence="2">
    <location>
        <begin position="107"/>
        <end position="117"/>
    </location>
</feature>
<dbReference type="InterPro" id="IPR007858">
    <property type="entry name" value="Dpy-30_motif"/>
</dbReference>
<reference evidence="3 4" key="1">
    <citation type="journal article" date="2022" name="G3 (Bethesda)">
        <title>Evaluating Illumina-, Nanopore-, and PacBio-based genome assembly strategies with the bald notothen, Trematomus borchgrevinki.</title>
        <authorList>
            <person name="Rayamajhi N."/>
            <person name="Cheng C.C."/>
            <person name="Catchen J.M."/>
        </authorList>
    </citation>
    <scope>NUCLEOTIDE SEQUENCE [LARGE SCALE GENOMIC DNA]</scope>
    <source>
        <strain evidence="3">AGRC-2024</strain>
    </source>
</reference>
<sequence length="328" mass="36955">MDSEYIKRHLGRCLAEGLAEVAEQRPPNPVQYLAHWLYKFNSNAEYEAEKKANLLVLEQERAKAREEALHQERLREEERKIREADEESKKISEKEDSPRTATTGAAEDNKPVAEEKPNTPVPEVQGDTDEHQSDAQENVIESEVTDNETSPQSPERKPLEASSSSLSEVKEESTDITVEKSEVEPRSDQEEEKQEEGPSVNQVEEETINTDQMEVKGDEEKVVDGADTTESERTEALRSTPSRDPDDLETDKPDELQDKQSPRSPRDTEKEADGQLTSETTDNSAPADGDITKEGTELSEKPKEEPEDSPPDTEDIQEKEEEQDADHT</sequence>
<evidence type="ECO:0000313" key="3">
    <source>
        <dbReference type="EMBL" id="KAL3051766.1"/>
    </source>
</evidence>
<evidence type="ECO:0000256" key="1">
    <source>
        <dbReference type="ARBA" id="ARBA00010849"/>
    </source>
</evidence>
<dbReference type="PANTHER" id="PTHR23356">
    <property type="entry name" value="DPY30-RELATED"/>
    <property type="match status" value="1"/>
</dbReference>
<comment type="caution">
    <text evidence="3">The sequence shown here is derived from an EMBL/GenBank/DDBJ whole genome shotgun (WGS) entry which is preliminary data.</text>
</comment>
<accession>A0ABD2GDA8</accession>
<name>A0ABD2GDA8_PAGBO</name>
<dbReference type="Pfam" id="PF05186">
    <property type="entry name" value="Dpy-30"/>
    <property type="match status" value="1"/>
</dbReference>
<protein>
    <submittedName>
        <fullName evidence="3">Uncharacterized protein</fullName>
    </submittedName>
</protein>
<dbReference type="AlphaFoldDB" id="A0ABD2GDA8"/>
<feature type="region of interest" description="Disordered" evidence="2">
    <location>
        <begin position="64"/>
        <end position="328"/>
    </location>
</feature>
<feature type="compositionally biased region" description="Basic and acidic residues" evidence="2">
    <location>
        <begin position="213"/>
        <end position="273"/>
    </location>
</feature>
<keyword evidence="4" id="KW-1185">Reference proteome</keyword>
<dbReference type="Gene3D" id="1.20.890.10">
    <property type="entry name" value="cAMP-dependent protein kinase regulatory subunit, dimerization-anchoring domain"/>
    <property type="match status" value="1"/>
</dbReference>
<reference evidence="3 4" key="2">
    <citation type="journal article" date="2024" name="G3 (Bethesda)">
        <title>The genome of the cryopelagic Antarctic bald notothen, Trematomus borchgrevinki.</title>
        <authorList>
            <person name="Rayamajhi N."/>
            <person name="Rivera-Colon A.G."/>
            <person name="Minhas B.F."/>
            <person name="Cheng C.C."/>
            <person name="Catchen J.M."/>
        </authorList>
    </citation>
    <scope>NUCLEOTIDE SEQUENCE [LARGE SCALE GENOMIC DNA]</scope>
    <source>
        <strain evidence="3">AGRC-2024</strain>
    </source>
</reference>
<dbReference type="CDD" id="cd22966">
    <property type="entry name" value="DD_DYDC-like"/>
    <property type="match status" value="1"/>
</dbReference>
<dbReference type="EMBL" id="JBIYXZ010002080">
    <property type="protein sequence ID" value="KAL3051766.1"/>
    <property type="molecule type" value="Genomic_DNA"/>
</dbReference>
<organism evidence="3 4">
    <name type="scientific">Pagothenia borchgrevinki</name>
    <name type="common">Bald rockcod</name>
    <name type="synonym">Trematomus borchgrevinki</name>
    <dbReference type="NCBI Taxonomy" id="8213"/>
    <lineage>
        <taxon>Eukaryota</taxon>
        <taxon>Metazoa</taxon>
        <taxon>Chordata</taxon>
        <taxon>Craniata</taxon>
        <taxon>Vertebrata</taxon>
        <taxon>Euteleostomi</taxon>
        <taxon>Actinopterygii</taxon>
        <taxon>Neopterygii</taxon>
        <taxon>Teleostei</taxon>
        <taxon>Neoteleostei</taxon>
        <taxon>Acanthomorphata</taxon>
        <taxon>Eupercaria</taxon>
        <taxon>Perciformes</taxon>
        <taxon>Notothenioidei</taxon>
        <taxon>Nototheniidae</taxon>
        <taxon>Pagothenia</taxon>
    </lineage>
</organism>
<feature type="compositionally biased region" description="Basic and acidic residues" evidence="2">
    <location>
        <begin position="168"/>
        <end position="188"/>
    </location>
</feature>